<name>A0A9P7NAL6_9HYPO</name>
<dbReference type="AlphaFoldDB" id="A0A9P7NAL6"/>
<feature type="region of interest" description="Disordered" evidence="1">
    <location>
        <begin position="192"/>
        <end position="216"/>
    </location>
</feature>
<protein>
    <recommendedName>
        <fullName evidence="4">Ribosomal protein YmL20, mitochondrial</fullName>
    </recommendedName>
</protein>
<reference evidence="2" key="1">
    <citation type="journal article" date="2020" name="bioRxiv">
        <title>Whole genome comparisons of ergot fungi reveals the divergence and evolution of species within the genus Claviceps are the result of varying mechanisms driving genome evolution and host range expansion.</title>
        <authorList>
            <person name="Wyka S.A."/>
            <person name="Mondo S.J."/>
            <person name="Liu M."/>
            <person name="Dettman J."/>
            <person name="Nalam V."/>
            <person name="Broders K.D."/>
        </authorList>
    </citation>
    <scope>NUCLEOTIDE SEQUENCE</scope>
    <source>
        <strain evidence="2">CCC 602</strain>
    </source>
</reference>
<evidence type="ECO:0000313" key="2">
    <source>
        <dbReference type="EMBL" id="KAG6002031.1"/>
    </source>
</evidence>
<dbReference type="GO" id="GO:0003735">
    <property type="term" value="F:structural constituent of ribosome"/>
    <property type="evidence" value="ECO:0007669"/>
    <property type="project" value="TreeGrafter"/>
</dbReference>
<dbReference type="OrthoDB" id="6021263at2759"/>
<evidence type="ECO:0000313" key="3">
    <source>
        <dbReference type="Proteomes" id="UP000748025"/>
    </source>
</evidence>
<evidence type="ECO:0008006" key="4">
    <source>
        <dbReference type="Google" id="ProtNLM"/>
    </source>
</evidence>
<dbReference type="Proteomes" id="UP000748025">
    <property type="component" value="Unassembled WGS sequence"/>
</dbReference>
<gene>
    <name evidence="2" type="ORF">E4U43_001190</name>
</gene>
<dbReference type="PANTHER" id="PTHR28266">
    <property type="entry name" value="54S RIBOSOMAL PROTEIN L20, MITOCHONDRIAL"/>
    <property type="match status" value="1"/>
</dbReference>
<dbReference type="InterPro" id="IPR024388">
    <property type="entry name" value="Ribosomal_mL58"/>
</dbReference>
<dbReference type="GO" id="GO:0005762">
    <property type="term" value="C:mitochondrial large ribosomal subunit"/>
    <property type="evidence" value="ECO:0007669"/>
    <property type="project" value="TreeGrafter"/>
</dbReference>
<dbReference type="EMBL" id="SRPW01001373">
    <property type="protein sequence ID" value="KAG6002031.1"/>
    <property type="molecule type" value="Genomic_DNA"/>
</dbReference>
<keyword evidence="3" id="KW-1185">Reference proteome</keyword>
<proteinExistence type="predicted"/>
<feature type="compositionally biased region" description="Basic and acidic residues" evidence="1">
    <location>
        <begin position="199"/>
        <end position="216"/>
    </location>
</feature>
<dbReference type="PANTHER" id="PTHR28266:SF1">
    <property type="entry name" value="LARGE RIBOSOMAL SUBUNIT PROTEIN ML58"/>
    <property type="match status" value="1"/>
</dbReference>
<dbReference type="Pfam" id="PF12824">
    <property type="entry name" value="MRP-L20"/>
    <property type="match status" value="1"/>
</dbReference>
<comment type="caution">
    <text evidence="2">The sequence shown here is derived from an EMBL/GenBank/DDBJ whole genome shotgun (WGS) entry which is preliminary data.</text>
</comment>
<evidence type="ECO:0000256" key="1">
    <source>
        <dbReference type="SAM" id="MobiDB-lite"/>
    </source>
</evidence>
<organism evidence="2 3">
    <name type="scientific">Claviceps pusilla</name>
    <dbReference type="NCBI Taxonomy" id="123648"/>
    <lineage>
        <taxon>Eukaryota</taxon>
        <taxon>Fungi</taxon>
        <taxon>Dikarya</taxon>
        <taxon>Ascomycota</taxon>
        <taxon>Pezizomycotina</taxon>
        <taxon>Sordariomycetes</taxon>
        <taxon>Hypocreomycetidae</taxon>
        <taxon>Hypocreales</taxon>
        <taxon>Clavicipitaceae</taxon>
        <taxon>Claviceps</taxon>
    </lineage>
</organism>
<sequence length="216" mass="24653">MDLRSLARPLAELLTTARRTQPTLIPQRGHKTTARTKRALKIAPHDSFLPSRTAPFPAADTIIYNPPSSEASPAHTPFIFLPRSDPRRAALLRMRKTLGAAADPNRSHGEGPATEAELPPMMSYKRRTARYHLTEKDVEEIRRLRAEDPITWSVGKLAAKFDCSDVFVKMVAPASREHHEWLQAKLERKMARWGPKKTQAREDRKRRAEMMYRGEL</sequence>
<accession>A0A9P7NAL6</accession>